<dbReference type="CDD" id="cd00130">
    <property type="entry name" value="PAS"/>
    <property type="match status" value="1"/>
</dbReference>
<dbReference type="InterPro" id="IPR035965">
    <property type="entry name" value="PAS-like_dom_sf"/>
</dbReference>
<keyword evidence="3" id="KW-0597">Phosphoprotein</keyword>
<dbReference type="Pfam" id="PF02518">
    <property type="entry name" value="HATPase_c"/>
    <property type="match status" value="1"/>
</dbReference>
<dbReference type="SMART" id="SM00387">
    <property type="entry name" value="HATPase_c"/>
    <property type="match status" value="1"/>
</dbReference>
<evidence type="ECO:0000259" key="8">
    <source>
        <dbReference type="PROSITE" id="PS50113"/>
    </source>
</evidence>
<dbReference type="InterPro" id="IPR000700">
    <property type="entry name" value="PAS-assoc_C"/>
</dbReference>
<dbReference type="PROSITE" id="PS50109">
    <property type="entry name" value="HIS_KIN"/>
    <property type="match status" value="1"/>
</dbReference>
<dbReference type="Proteomes" id="UP001589590">
    <property type="component" value="Unassembled WGS sequence"/>
</dbReference>
<evidence type="ECO:0000256" key="1">
    <source>
        <dbReference type="ARBA" id="ARBA00000085"/>
    </source>
</evidence>
<dbReference type="SMART" id="SM00086">
    <property type="entry name" value="PAC"/>
    <property type="match status" value="1"/>
</dbReference>
<dbReference type="InterPro" id="IPR005467">
    <property type="entry name" value="His_kinase_dom"/>
</dbReference>
<dbReference type="SMART" id="SM00091">
    <property type="entry name" value="PAS"/>
    <property type="match status" value="1"/>
</dbReference>
<dbReference type="NCBIfam" id="TIGR00229">
    <property type="entry name" value="sensory_box"/>
    <property type="match status" value="1"/>
</dbReference>
<dbReference type="InterPro" id="IPR013655">
    <property type="entry name" value="PAS_fold_3"/>
</dbReference>
<dbReference type="InterPro" id="IPR052162">
    <property type="entry name" value="Sensor_kinase/Photoreceptor"/>
</dbReference>
<feature type="domain" description="PAC" evidence="8">
    <location>
        <begin position="97"/>
        <end position="150"/>
    </location>
</feature>
<feature type="domain" description="Histidine kinase" evidence="6">
    <location>
        <begin position="168"/>
        <end position="383"/>
    </location>
</feature>
<dbReference type="InterPro" id="IPR000014">
    <property type="entry name" value="PAS"/>
</dbReference>
<evidence type="ECO:0000259" key="7">
    <source>
        <dbReference type="PROSITE" id="PS50112"/>
    </source>
</evidence>
<dbReference type="InterPro" id="IPR001610">
    <property type="entry name" value="PAC"/>
</dbReference>
<dbReference type="EC" id="2.7.13.3" evidence="2"/>
<evidence type="ECO:0000256" key="2">
    <source>
        <dbReference type="ARBA" id="ARBA00012438"/>
    </source>
</evidence>
<dbReference type="SUPFAM" id="SSF55874">
    <property type="entry name" value="ATPase domain of HSP90 chaperone/DNA topoisomerase II/histidine kinase"/>
    <property type="match status" value="1"/>
</dbReference>
<reference evidence="9 10" key="1">
    <citation type="submission" date="2024-09" db="EMBL/GenBank/DDBJ databases">
        <authorList>
            <person name="Sun Q."/>
            <person name="Mori K."/>
        </authorList>
    </citation>
    <scope>NUCLEOTIDE SEQUENCE [LARGE SCALE GENOMIC DNA]</scope>
    <source>
        <strain evidence="9 10">CECT 8300</strain>
    </source>
</reference>
<dbReference type="InterPro" id="IPR003594">
    <property type="entry name" value="HATPase_dom"/>
</dbReference>
<sequence length="388" mass="44883">MSIFSQIQQLFVSKKDVKNLDALKWQFAVKNSKIGVWDWDAKTNNVFYSDESKEILGYESHEIKDHAEEWNKRVHPEDRDTYYSDFQKHLAGEKDSYENEHRVLCKDGTYKWILDSGKVVSKDKNGKPLRVIGTHVDITQRKRDEILLSENFKVITKQNKRFYNFTHIISHNLKTHIDNFENILEFYDAAESENEKEQMFEYLRNISSTLTDSMTDLTEVININSEQGNINDDINLNHIINNILRHLKIDIDSSQANIYTSIPSDLFIKGNSAYLESIFHNLISNAIKYRDATKPSEINIKAIKTKNGLDITIADNGIGIDLDKYEGEIFGMYKTFHKSQRKDSKGIGLYLTKLQVEDLGGEITVESTINEGTEFKLSFPKDKAFIKN</sequence>
<keyword evidence="5 9" id="KW-0418">Kinase</keyword>
<dbReference type="Gene3D" id="3.30.565.10">
    <property type="entry name" value="Histidine kinase-like ATPase, C-terminal domain"/>
    <property type="match status" value="1"/>
</dbReference>
<dbReference type="PROSITE" id="PS50113">
    <property type="entry name" value="PAC"/>
    <property type="match status" value="1"/>
</dbReference>
<dbReference type="SUPFAM" id="SSF55785">
    <property type="entry name" value="PYP-like sensor domain (PAS domain)"/>
    <property type="match status" value="1"/>
</dbReference>
<evidence type="ECO:0000259" key="6">
    <source>
        <dbReference type="PROSITE" id="PS50109"/>
    </source>
</evidence>
<comment type="caution">
    <text evidence="9">The sequence shown here is derived from an EMBL/GenBank/DDBJ whole genome shotgun (WGS) entry which is preliminary data.</text>
</comment>
<dbReference type="Gene3D" id="3.30.450.20">
    <property type="entry name" value="PAS domain"/>
    <property type="match status" value="1"/>
</dbReference>
<evidence type="ECO:0000256" key="5">
    <source>
        <dbReference type="ARBA" id="ARBA00022777"/>
    </source>
</evidence>
<dbReference type="CDD" id="cd00075">
    <property type="entry name" value="HATPase"/>
    <property type="match status" value="1"/>
</dbReference>
<name>A0ABV5H188_9FLAO</name>
<evidence type="ECO:0000313" key="10">
    <source>
        <dbReference type="Proteomes" id="UP001589590"/>
    </source>
</evidence>
<dbReference type="PANTHER" id="PTHR43304">
    <property type="entry name" value="PHYTOCHROME-LIKE PROTEIN CPH1"/>
    <property type="match status" value="1"/>
</dbReference>
<dbReference type="InterPro" id="IPR036890">
    <property type="entry name" value="HATPase_C_sf"/>
</dbReference>
<dbReference type="Pfam" id="PF08447">
    <property type="entry name" value="PAS_3"/>
    <property type="match status" value="1"/>
</dbReference>
<dbReference type="RefSeq" id="WP_290268156.1">
    <property type="nucleotide sequence ID" value="NZ_JAUFQP010000001.1"/>
</dbReference>
<keyword evidence="4" id="KW-0808">Transferase</keyword>
<organism evidence="9 10">
    <name type="scientific">Algibacter miyuki</name>
    <dbReference type="NCBI Taxonomy" id="1306933"/>
    <lineage>
        <taxon>Bacteria</taxon>
        <taxon>Pseudomonadati</taxon>
        <taxon>Bacteroidota</taxon>
        <taxon>Flavobacteriia</taxon>
        <taxon>Flavobacteriales</taxon>
        <taxon>Flavobacteriaceae</taxon>
        <taxon>Algibacter</taxon>
    </lineage>
</organism>
<evidence type="ECO:0000256" key="3">
    <source>
        <dbReference type="ARBA" id="ARBA00022553"/>
    </source>
</evidence>
<feature type="domain" description="PAS" evidence="7">
    <location>
        <begin position="36"/>
        <end position="93"/>
    </location>
</feature>
<dbReference type="PROSITE" id="PS50112">
    <property type="entry name" value="PAS"/>
    <property type="match status" value="1"/>
</dbReference>
<dbReference type="GO" id="GO:0016301">
    <property type="term" value="F:kinase activity"/>
    <property type="evidence" value="ECO:0007669"/>
    <property type="project" value="UniProtKB-KW"/>
</dbReference>
<dbReference type="EMBL" id="JBHMFA010000006">
    <property type="protein sequence ID" value="MFB9105459.1"/>
    <property type="molecule type" value="Genomic_DNA"/>
</dbReference>
<evidence type="ECO:0000313" key="9">
    <source>
        <dbReference type="EMBL" id="MFB9105459.1"/>
    </source>
</evidence>
<comment type="catalytic activity">
    <reaction evidence="1">
        <text>ATP + protein L-histidine = ADP + protein N-phospho-L-histidine.</text>
        <dbReference type="EC" id="2.7.13.3"/>
    </reaction>
</comment>
<gene>
    <name evidence="9" type="ORF">ACFFU1_11145</name>
</gene>
<evidence type="ECO:0000256" key="4">
    <source>
        <dbReference type="ARBA" id="ARBA00022679"/>
    </source>
</evidence>
<dbReference type="PANTHER" id="PTHR43304:SF1">
    <property type="entry name" value="PAC DOMAIN-CONTAINING PROTEIN"/>
    <property type="match status" value="1"/>
</dbReference>
<proteinExistence type="predicted"/>
<keyword evidence="10" id="KW-1185">Reference proteome</keyword>
<dbReference type="PRINTS" id="PR00344">
    <property type="entry name" value="BCTRLSENSOR"/>
</dbReference>
<protein>
    <recommendedName>
        <fullName evidence="2">histidine kinase</fullName>
        <ecNumber evidence="2">2.7.13.3</ecNumber>
    </recommendedName>
</protein>
<accession>A0ABV5H188</accession>
<dbReference type="InterPro" id="IPR004358">
    <property type="entry name" value="Sig_transdc_His_kin-like_C"/>
</dbReference>